<feature type="compositionally biased region" description="Basic and acidic residues" evidence="1">
    <location>
        <begin position="88"/>
        <end position="101"/>
    </location>
</feature>
<organism evidence="2 3">
    <name type="scientific">Streptomyces rishiriensis</name>
    <dbReference type="NCBI Taxonomy" id="68264"/>
    <lineage>
        <taxon>Bacteria</taxon>
        <taxon>Bacillati</taxon>
        <taxon>Actinomycetota</taxon>
        <taxon>Actinomycetes</taxon>
        <taxon>Kitasatosporales</taxon>
        <taxon>Streptomycetaceae</taxon>
        <taxon>Streptomyces</taxon>
    </lineage>
</organism>
<accession>A0ABU0NH66</accession>
<feature type="region of interest" description="Disordered" evidence="1">
    <location>
        <begin position="1"/>
        <end position="152"/>
    </location>
</feature>
<comment type="caution">
    <text evidence="2">The sequence shown here is derived from an EMBL/GenBank/DDBJ whole genome shotgun (WGS) entry which is preliminary data.</text>
</comment>
<proteinExistence type="predicted"/>
<name>A0ABU0NH66_STRRH</name>
<evidence type="ECO:0000313" key="2">
    <source>
        <dbReference type="EMBL" id="MDQ0577915.1"/>
    </source>
</evidence>
<feature type="compositionally biased region" description="Pro residues" evidence="1">
    <location>
        <begin position="103"/>
        <end position="112"/>
    </location>
</feature>
<evidence type="ECO:0000313" key="3">
    <source>
        <dbReference type="Proteomes" id="UP001230654"/>
    </source>
</evidence>
<dbReference type="Proteomes" id="UP001230654">
    <property type="component" value="Unassembled WGS sequence"/>
</dbReference>
<evidence type="ECO:0000256" key="1">
    <source>
        <dbReference type="SAM" id="MobiDB-lite"/>
    </source>
</evidence>
<sequence>MRQLESAHQKAVRTAQKDLYAAVPARDKQAAADRLHEQARTEPDSYRREVLKDTARGIGSHKFAPPTGRWAQVRRTPRTPSALTPQDVLDKHSGVTHEHIPDPTSPPPPVNPDPAQRPDTDAAPGAGPPPAGTTPEEGSMSDLDVPDNYLIGPPVREVPVAATDGDNRYKAVQQKLTALARTLDSSLLELEQLHLRMKANATRSEEAARAIAAADVDPTFVEMQNAVSLALGGAQVAARRLGESGREVSRLAHEAQTLHASLYQGLDDIRSSRRERTPKPGFFAR</sequence>
<dbReference type="EMBL" id="JAUSWV010000001">
    <property type="protein sequence ID" value="MDQ0577915.1"/>
    <property type="molecule type" value="Genomic_DNA"/>
</dbReference>
<gene>
    <name evidence="2" type="ORF">QF030_000093</name>
</gene>
<reference evidence="2 3" key="1">
    <citation type="submission" date="2023-07" db="EMBL/GenBank/DDBJ databases">
        <title>Comparative genomics of wheat-associated soil bacteria to identify genetic determinants of phenazine resistance.</title>
        <authorList>
            <person name="Mouncey N."/>
        </authorList>
    </citation>
    <scope>NUCLEOTIDE SEQUENCE [LARGE SCALE GENOMIC DNA]</scope>
    <source>
        <strain evidence="2 3">B2I6</strain>
    </source>
</reference>
<feature type="compositionally biased region" description="Basic and acidic residues" evidence="1">
    <location>
        <begin position="25"/>
        <end position="55"/>
    </location>
</feature>
<keyword evidence="3" id="KW-1185">Reference proteome</keyword>
<protein>
    <submittedName>
        <fullName evidence="2">Uncharacterized protein</fullName>
    </submittedName>
</protein>
<dbReference type="RefSeq" id="WP_307160642.1">
    <property type="nucleotide sequence ID" value="NZ_JAUSWV010000001.1"/>
</dbReference>